<dbReference type="EMBL" id="CM042890">
    <property type="protein sequence ID" value="KAI4311901.1"/>
    <property type="molecule type" value="Genomic_DNA"/>
</dbReference>
<proteinExistence type="predicted"/>
<evidence type="ECO:0000313" key="2">
    <source>
        <dbReference type="Proteomes" id="UP001057402"/>
    </source>
</evidence>
<comment type="caution">
    <text evidence="1">The sequence shown here is derived from an EMBL/GenBank/DDBJ whole genome shotgun (WGS) entry which is preliminary data.</text>
</comment>
<gene>
    <name evidence="1" type="ORF">MLD38_036765</name>
</gene>
<organism evidence="1 2">
    <name type="scientific">Melastoma candidum</name>
    <dbReference type="NCBI Taxonomy" id="119954"/>
    <lineage>
        <taxon>Eukaryota</taxon>
        <taxon>Viridiplantae</taxon>
        <taxon>Streptophyta</taxon>
        <taxon>Embryophyta</taxon>
        <taxon>Tracheophyta</taxon>
        <taxon>Spermatophyta</taxon>
        <taxon>Magnoliopsida</taxon>
        <taxon>eudicotyledons</taxon>
        <taxon>Gunneridae</taxon>
        <taxon>Pentapetalae</taxon>
        <taxon>rosids</taxon>
        <taxon>malvids</taxon>
        <taxon>Myrtales</taxon>
        <taxon>Melastomataceae</taxon>
        <taxon>Melastomatoideae</taxon>
        <taxon>Melastomateae</taxon>
        <taxon>Melastoma</taxon>
    </lineage>
</organism>
<sequence length="161" mass="17844">MTKTIFQETQEATASLLARTKKIFVGGLPSTITESDFKKYFDQFGLITDVVVMYDHNTQRPRGFGFITFDTEDAVERELSYKTFHELNGKMVEVKRAVPKEMSPWSNRSPLGLGSYSPGLSRVSSVLNQGSYASSPVGNYGARVDGRVSPGSIPPFVSLYE</sequence>
<protein>
    <submittedName>
        <fullName evidence="1">Uncharacterized protein</fullName>
    </submittedName>
</protein>
<name>A0ACB9LKX6_9MYRT</name>
<dbReference type="Proteomes" id="UP001057402">
    <property type="component" value="Chromosome 11"/>
</dbReference>
<keyword evidence="2" id="KW-1185">Reference proteome</keyword>
<accession>A0ACB9LKX6</accession>
<evidence type="ECO:0000313" key="1">
    <source>
        <dbReference type="EMBL" id="KAI4311901.1"/>
    </source>
</evidence>
<reference evidence="2" key="1">
    <citation type="journal article" date="2023" name="Front. Plant Sci.">
        <title>Chromosomal-level genome assembly of Melastoma candidum provides insights into trichome evolution.</title>
        <authorList>
            <person name="Zhong Y."/>
            <person name="Wu W."/>
            <person name="Sun C."/>
            <person name="Zou P."/>
            <person name="Liu Y."/>
            <person name="Dai S."/>
            <person name="Zhou R."/>
        </authorList>
    </citation>
    <scope>NUCLEOTIDE SEQUENCE [LARGE SCALE GENOMIC DNA]</scope>
</reference>